<evidence type="ECO:0000256" key="1">
    <source>
        <dbReference type="SAM" id="MobiDB-lite"/>
    </source>
</evidence>
<proteinExistence type="predicted"/>
<evidence type="ECO:0000313" key="2">
    <source>
        <dbReference type="EMBL" id="MFH7596438.1"/>
    </source>
</evidence>
<gene>
    <name evidence="2" type="ORF">WDV06_15230</name>
</gene>
<feature type="region of interest" description="Disordered" evidence="1">
    <location>
        <begin position="1"/>
        <end position="48"/>
    </location>
</feature>
<feature type="compositionally biased region" description="Basic and acidic residues" evidence="1">
    <location>
        <begin position="14"/>
        <end position="48"/>
    </location>
</feature>
<name>A0ABW7PDI9_9ACTN</name>
<keyword evidence="3" id="KW-1185">Reference proteome</keyword>
<dbReference type="EMBL" id="JBBDHD010000032">
    <property type="protein sequence ID" value="MFH7596438.1"/>
    <property type="molecule type" value="Genomic_DNA"/>
</dbReference>
<protein>
    <submittedName>
        <fullName evidence="2">Uncharacterized protein</fullName>
    </submittedName>
</protein>
<dbReference type="Proteomes" id="UP001610631">
    <property type="component" value="Unassembled WGS sequence"/>
</dbReference>
<evidence type="ECO:0000313" key="3">
    <source>
        <dbReference type="Proteomes" id="UP001610631"/>
    </source>
</evidence>
<organism evidence="2 3">
    <name type="scientific">Streptomyces racemochromogenes</name>
    <dbReference type="NCBI Taxonomy" id="67353"/>
    <lineage>
        <taxon>Bacteria</taxon>
        <taxon>Bacillati</taxon>
        <taxon>Actinomycetota</taxon>
        <taxon>Actinomycetes</taxon>
        <taxon>Kitasatosporales</taxon>
        <taxon>Streptomycetaceae</taxon>
        <taxon>Streptomyces</taxon>
    </lineage>
</organism>
<comment type="caution">
    <text evidence="2">The sequence shown here is derived from an EMBL/GenBank/DDBJ whole genome shotgun (WGS) entry which is preliminary data.</text>
</comment>
<reference evidence="2 3" key="1">
    <citation type="submission" date="2024-03" db="EMBL/GenBank/DDBJ databases">
        <title>Whole genome sequencing of Streptomyces racemochromogenes, to identify antimicrobial biosynthetic gene clusters.</title>
        <authorList>
            <person name="Suryawanshi P."/>
            <person name="Krishnaraj P.U."/>
            <person name="Arun Y.P."/>
            <person name="Suryawanshi M.P."/>
            <person name="Rakshit O."/>
        </authorList>
    </citation>
    <scope>NUCLEOTIDE SEQUENCE [LARGE SCALE GENOMIC DNA]</scope>
    <source>
        <strain evidence="2 3">AUDT626</strain>
    </source>
</reference>
<sequence length="62" mass="6780">MAALDGRISALQDDLTRARDERAGPHAAEETASRRHQQADRALDKARRAAAEAERAWNALNG</sequence>
<dbReference type="RefSeq" id="WP_395510273.1">
    <property type="nucleotide sequence ID" value="NZ_JBBDHD010000032.1"/>
</dbReference>
<accession>A0ABW7PDI9</accession>